<proteinExistence type="predicted"/>
<keyword evidence="2" id="KW-1185">Reference proteome</keyword>
<evidence type="ECO:0008006" key="3">
    <source>
        <dbReference type="Google" id="ProtNLM"/>
    </source>
</evidence>
<sequence length="274" mass="30191">MLVAGSIFSNEQLVCEPLALPVKLVYSTHDPAGIDLASAALAAIPSIIPRPQAAHTSAPTVWSSAIKFFSMFSFHHQENLFLSAPGLPYPNTYRALDSPTTTTRIQIFAQEDGRNHRFVARLITIQPVDPLLSTPFVHKYSIDLHALCDSEGHAPKLIAYNPLPVGWFMVVIEHHDMKGTIPFDPVLHADDVGNRLRKLFSTCHEKGLVLESLRKEDIWCYSGKPGEFTLLKLQFGGVAGEVLHGLDSTDCWVVPGSIITKEDDLAMLDALLRS</sequence>
<dbReference type="Proteomes" id="UP000305067">
    <property type="component" value="Unassembled WGS sequence"/>
</dbReference>
<dbReference type="AlphaFoldDB" id="A0A5C3QGE3"/>
<organism evidence="1 2">
    <name type="scientific">Pterulicium gracile</name>
    <dbReference type="NCBI Taxonomy" id="1884261"/>
    <lineage>
        <taxon>Eukaryota</taxon>
        <taxon>Fungi</taxon>
        <taxon>Dikarya</taxon>
        <taxon>Basidiomycota</taxon>
        <taxon>Agaricomycotina</taxon>
        <taxon>Agaricomycetes</taxon>
        <taxon>Agaricomycetidae</taxon>
        <taxon>Agaricales</taxon>
        <taxon>Pleurotineae</taxon>
        <taxon>Pterulaceae</taxon>
        <taxon>Pterulicium</taxon>
    </lineage>
</organism>
<reference evidence="1 2" key="1">
    <citation type="journal article" date="2019" name="Nat. Ecol. Evol.">
        <title>Megaphylogeny resolves global patterns of mushroom evolution.</title>
        <authorList>
            <person name="Varga T."/>
            <person name="Krizsan K."/>
            <person name="Foldi C."/>
            <person name="Dima B."/>
            <person name="Sanchez-Garcia M."/>
            <person name="Sanchez-Ramirez S."/>
            <person name="Szollosi G.J."/>
            <person name="Szarkandi J.G."/>
            <person name="Papp V."/>
            <person name="Albert L."/>
            <person name="Andreopoulos W."/>
            <person name="Angelini C."/>
            <person name="Antonin V."/>
            <person name="Barry K.W."/>
            <person name="Bougher N.L."/>
            <person name="Buchanan P."/>
            <person name="Buyck B."/>
            <person name="Bense V."/>
            <person name="Catcheside P."/>
            <person name="Chovatia M."/>
            <person name="Cooper J."/>
            <person name="Damon W."/>
            <person name="Desjardin D."/>
            <person name="Finy P."/>
            <person name="Geml J."/>
            <person name="Haridas S."/>
            <person name="Hughes K."/>
            <person name="Justo A."/>
            <person name="Karasinski D."/>
            <person name="Kautmanova I."/>
            <person name="Kiss B."/>
            <person name="Kocsube S."/>
            <person name="Kotiranta H."/>
            <person name="LaButti K.M."/>
            <person name="Lechner B.E."/>
            <person name="Liimatainen K."/>
            <person name="Lipzen A."/>
            <person name="Lukacs Z."/>
            <person name="Mihaltcheva S."/>
            <person name="Morgado L.N."/>
            <person name="Niskanen T."/>
            <person name="Noordeloos M.E."/>
            <person name="Ohm R.A."/>
            <person name="Ortiz-Santana B."/>
            <person name="Ovrebo C."/>
            <person name="Racz N."/>
            <person name="Riley R."/>
            <person name="Savchenko A."/>
            <person name="Shiryaev A."/>
            <person name="Soop K."/>
            <person name="Spirin V."/>
            <person name="Szebenyi C."/>
            <person name="Tomsovsky M."/>
            <person name="Tulloss R.E."/>
            <person name="Uehling J."/>
            <person name="Grigoriev I.V."/>
            <person name="Vagvolgyi C."/>
            <person name="Papp T."/>
            <person name="Martin F.M."/>
            <person name="Miettinen O."/>
            <person name="Hibbett D.S."/>
            <person name="Nagy L.G."/>
        </authorList>
    </citation>
    <scope>NUCLEOTIDE SEQUENCE [LARGE SCALE GENOMIC DNA]</scope>
    <source>
        <strain evidence="1 2">CBS 309.79</strain>
    </source>
</reference>
<dbReference type="OrthoDB" id="3040714at2759"/>
<dbReference type="EMBL" id="ML178826">
    <property type="protein sequence ID" value="TFL01076.1"/>
    <property type="molecule type" value="Genomic_DNA"/>
</dbReference>
<accession>A0A5C3QGE3</accession>
<gene>
    <name evidence="1" type="ORF">BDV98DRAFT_88968</name>
</gene>
<protein>
    <recommendedName>
        <fullName evidence="3">Aminoglycoside phosphotransferase domain-containing protein</fullName>
    </recommendedName>
</protein>
<evidence type="ECO:0000313" key="1">
    <source>
        <dbReference type="EMBL" id="TFL01076.1"/>
    </source>
</evidence>
<name>A0A5C3QGE3_9AGAR</name>
<evidence type="ECO:0000313" key="2">
    <source>
        <dbReference type="Proteomes" id="UP000305067"/>
    </source>
</evidence>